<evidence type="ECO:0000256" key="1">
    <source>
        <dbReference type="SAM" id="Phobius"/>
    </source>
</evidence>
<gene>
    <name evidence="2" type="ORF">Tcan_06239</name>
</gene>
<dbReference type="AlphaFoldDB" id="A0A0B2V1D2"/>
<proteinExistence type="predicted"/>
<keyword evidence="1" id="KW-0812">Transmembrane</keyword>
<protein>
    <submittedName>
        <fullName evidence="2">Uncharacterized protein</fullName>
    </submittedName>
</protein>
<name>A0A0B2V1D2_TOXCA</name>
<sequence length="147" mass="16570">MLLKCHISALLFLVIKLTLFTLFAIELCIFNVNDDGILSSDLPIIVSAANVLFVYFSHTKTITKYNIDSVKRTVIVRSFRCLDGSQCLSAFKPHRVCAIVGSECSCATLTTTRNDEVLEEINLLNEDQLPVWIRSRLRLRVFTVLAC</sequence>
<reference evidence="2 3" key="1">
    <citation type="submission" date="2014-11" db="EMBL/GenBank/DDBJ databases">
        <title>Genetic blueprint of the zoonotic pathogen Toxocara canis.</title>
        <authorList>
            <person name="Zhu X.-Q."/>
            <person name="Korhonen P.K."/>
            <person name="Cai H."/>
            <person name="Young N.D."/>
            <person name="Nejsum P."/>
            <person name="von Samson-Himmelstjerna G."/>
            <person name="Boag P.R."/>
            <person name="Tan P."/>
            <person name="Li Q."/>
            <person name="Min J."/>
            <person name="Yang Y."/>
            <person name="Wang X."/>
            <person name="Fang X."/>
            <person name="Hall R.S."/>
            <person name="Hofmann A."/>
            <person name="Sternberg P.W."/>
            <person name="Jex A.R."/>
            <person name="Gasser R.B."/>
        </authorList>
    </citation>
    <scope>NUCLEOTIDE SEQUENCE [LARGE SCALE GENOMIC DNA]</scope>
    <source>
        <strain evidence="2">PN_DK_2014</strain>
    </source>
</reference>
<evidence type="ECO:0000313" key="2">
    <source>
        <dbReference type="EMBL" id="KHN75368.1"/>
    </source>
</evidence>
<feature type="transmembrane region" description="Helical" evidence="1">
    <location>
        <begin position="37"/>
        <end position="56"/>
    </location>
</feature>
<organism evidence="2 3">
    <name type="scientific">Toxocara canis</name>
    <name type="common">Canine roundworm</name>
    <dbReference type="NCBI Taxonomy" id="6265"/>
    <lineage>
        <taxon>Eukaryota</taxon>
        <taxon>Metazoa</taxon>
        <taxon>Ecdysozoa</taxon>
        <taxon>Nematoda</taxon>
        <taxon>Chromadorea</taxon>
        <taxon>Rhabditida</taxon>
        <taxon>Spirurina</taxon>
        <taxon>Ascaridomorpha</taxon>
        <taxon>Ascaridoidea</taxon>
        <taxon>Toxocaridae</taxon>
        <taxon>Toxocara</taxon>
    </lineage>
</organism>
<keyword evidence="3" id="KW-1185">Reference proteome</keyword>
<dbReference type="Proteomes" id="UP000031036">
    <property type="component" value="Unassembled WGS sequence"/>
</dbReference>
<feature type="transmembrane region" description="Helical" evidence="1">
    <location>
        <begin position="7"/>
        <end position="25"/>
    </location>
</feature>
<evidence type="ECO:0000313" key="3">
    <source>
        <dbReference type="Proteomes" id="UP000031036"/>
    </source>
</evidence>
<keyword evidence="1" id="KW-1133">Transmembrane helix</keyword>
<accession>A0A0B2V1D2</accession>
<comment type="caution">
    <text evidence="2">The sequence shown here is derived from an EMBL/GenBank/DDBJ whole genome shotgun (WGS) entry which is preliminary data.</text>
</comment>
<dbReference type="OrthoDB" id="10631307at2759"/>
<dbReference type="EMBL" id="JPKZ01002725">
    <property type="protein sequence ID" value="KHN75368.1"/>
    <property type="molecule type" value="Genomic_DNA"/>
</dbReference>
<keyword evidence="1" id="KW-0472">Membrane</keyword>